<dbReference type="EMBL" id="CM055093">
    <property type="protein sequence ID" value="KAJ7564086.1"/>
    <property type="molecule type" value="Genomic_DNA"/>
</dbReference>
<evidence type="ECO:0000313" key="2">
    <source>
        <dbReference type="Proteomes" id="UP001162992"/>
    </source>
</evidence>
<name>A0ACC2EC59_DIPCM</name>
<protein>
    <submittedName>
        <fullName evidence="1">Uncharacterized protein</fullName>
    </submittedName>
</protein>
<evidence type="ECO:0000313" key="1">
    <source>
        <dbReference type="EMBL" id="KAJ7564086.1"/>
    </source>
</evidence>
<sequence length="71" mass="8211">MFSWTLTPQLLMVARSILAVALVITCILIGWLLAWKLVLVHVPLVQEIFGLRKKPPQPKPTVQRRSRLIRR</sequence>
<gene>
    <name evidence="1" type="ORF">O6H91_02G001100</name>
</gene>
<organism evidence="1 2">
    <name type="scientific">Diphasiastrum complanatum</name>
    <name type="common">Issler's clubmoss</name>
    <name type="synonym">Lycopodium complanatum</name>
    <dbReference type="NCBI Taxonomy" id="34168"/>
    <lineage>
        <taxon>Eukaryota</taxon>
        <taxon>Viridiplantae</taxon>
        <taxon>Streptophyta</taxon>
        <taxon>Embryophyta</taxon>
        <taxon>Tracheophyta</taxon>
        <taxon>Lycopodiopsida</taxon>
        <taxon>Lycopodiales</taxon>
        <taxon>Lycopodiaceae</taxon>
        <taxon>Lycopodioideae</taxon>
        <taxon>Diphasiastrum</taxon>
    </lineage>
</organism>
<dbReference type="Proteomes" id="UP001162992">
    <property type="component" value="Chromosome 2"/>
</dbReference>
<reference evidence="2" key="1">
    <citation type="journal article" date="2024" name="Proc. Natl. Acad. Sci. U.S.A.">
        <title>Extraordinary preservation of gene collinearity over three hundred million years revealed in homosporous lycophytes.</title>
        <authorList>
            <person name="Li C."/>
            <person name="Wickell D."/>
            <person name="Kuo L.Y."/>
            <person name="Chen X."/>
            <person name="Nie B."/>
            <person name="Liao X."/>
            <person name="Peng D."/>
            <person name="Ji J."/>
            <person name="Jenkins J."/>
            <person name="Williams M."/>
            <person name="Shu S."/>
            <person name="Plott C."/>
            <person name="Barry K."/>
            <person name="Rajasekar S."/>
            <person name="Grimwood J."/>
            <person name="Han X."/>
            <person name="Sun S."/>
            <person name="Hou Z."/>
            <person name="He W."/>
            <person name="Dai G."/>
            <person name="Sun C."/>
            <person name="Schmutz J."/>
            <person name="Leebens-Mack J.H."/>
            <person name="Li F.W."/>
            <person name="Wang L."/>
        </authorList>
    </citation>
    <scope>NUCLEOTIDE SEQUENCE [LARGE SCALE GENOMIC DNA]</scope>
    <source>
        <strain evidence="2">cv. PW_Plant_1</strain>
    </source>
</reference>
<comment type="caution">
    <text evidence="1">The sequence shown here is derived from an EMBL/GenBank/DDBJ whole genome shotgun (WGS) entry which is preliminary data.</text>
</comment>
<accession>A0ACC2EC59</accession>
<proteinExistence type="predicted"/>
<keyword evidence="2" id="KW-1185">Reference proteome</keyword>